<evidence type="ECO:0000313" key="3">
    <source>
        <dbReference type="Proteomes" id="UP001500936"/>
    </source>
</evidence>
<proteinExistence type="predicted"/>
<dbReference type="Pfam" id="PF01261">
    <property type="entry name" value="AP_endonuc_2"/>
    <property type="match status" value="1"/>
</dbReference>
<keyword evidence="3" id="KW-1185">Reference proteome</keyword>
<dbReference type="SUPFAM" id="SSF51658">
    <property type="entry name" value="Xylose isomerase-like"/>
    <property type="match status" value="1"/>
</dbReference>
<dbReference type="RefSeq" id="WP_345267819.1">
    <property type="nucleotide sequence ID" value="NZ_BAABHB010000004.1"/>
</dbReference>
<accession>A0ABP8KI35</accession>
<comment type="caution">
    <text evidence="2">The sequence shown here is derived from an EMBL/GenBank/DDBJ whole genome shotgun (WGS) entry which is preliminary data.</text>
</comment>
<dbReference type="InterPro" id="IPR036237">
    <property type="entry name" value="Xyl_isomerase-like_sf"/>
</dbReference>
<dbReference type="PANTHER" id="PTHR12110:SF21">
    <property type="entry name" value="XYLOSE ISOMERASE-LIKE TIM BARREL DOMAIN-CONTAINING PROTEIN"/>
    <property type="match status" value="1"/>
</dbReference>
<dbReference type="EMBL" id="BAABHB010000004">
    <property type="protein sequence ID" value="GAA4406646.1"/>
    <property type="molecule type" value="Genomic_DNA"/>
</dbReference>
<name>A0ABP8KI35_9BACT</name>
<dbReference type="Proteomes" id="UP001500936">
    <property type="component" value="Unassembled WGS sequence"/>
</dbReference>
<dbReference type="InterPro" id="IPR013022">
    <property type="entry name" value="Xyl_isomerase-like_TIM-brl"/>
</dbReference>
<evidence type="ECO:0000313" key="2">
    <source>
        <dbReference type="EMBL" id="GAA4406646.1"/>
    </source>
</evidence>
<gene>
    <name evidence="2" type="ORF">GCM10023187_26370</name>
</gene>
<dbReference type="InterPro" id="IPR050312">
    <property type="entry name" value="IolE/XylAMocC-like"/>
</dbReference>
<organism evidence="2 3">
    <name type="scientific">Nibrella viscosa</name>
    <dbReference type="NCBI Taxonomy" id="1084524"/>
    <lineage>
        <taxon>Bacteria</taxon>
        <taxon>Pseudomonadati</taxon>
        <taxon>Bacteroidota</taxon>
        <taxon>Cytophagia</taxon>
        <taxon>Cytophagales</taxon>
        <taxon>Spirosomataceae</taxon>
        <taxon>Nibrella</taxon>
    </lineage>
</organism>
<feature type="domain" description="Xylose isomerase-like TIM barrel" evidence="1">
    <location>
        <begin position="46"/>
        <end position="218"/>
    </location>
</feature>
<evidence type="ECO:0000259" key="1">
    <source>
        <dbReference type="Pfam" id="PF01261"/>
    </source>
</evidence>
<protein>
    <submittedName>
        <fullName evidence="2">TIM barrel protein</fullName>
    </submittedName>
</protein>
<reference evidence="3" key="1">
    <citation type="journal article" date="2019" name="Int. J. Syst. Evol. Microbiol.">
        <title>The Global Catalogue of Microorganisms (GCM) 10K type strain sequencing project: providing services to taxonomists for standard genome sequencing and annotation.</title>
        <authorList>
            <consortium name="The Broad Institute Genomics Platform"/>
            <consortium name="The Broad Institute Genome Sequencing Center for Infectious Disease"/>
            <person name="Wu L."/>
            <person name="Ma J."/>
        </authorList>
    </citation>
    <scope>NUCLEOTIDE SEQUENCE [LARGE SCALE GENOMIC DNA]</scope>
    <source>
        <strain evidence="3">JCM 17925</strain>
    </source>
</reference>
<dbReference type="Gene3D" id="3.20.20.150">
    <property type="entry name" value="Divalent-metal-dependent TIM barrel enzymes"/>
    <property type="match status" value="1"/>
</dbReference>
<dbReference type="PANTHER" id="PTHR12110">
    <property type="entry name" value="HYDROXYPYRUVATE ISOMERASE"/>
    <property type="match status" value="1"/>
</dbReference>
<sequence length="353" mass="39453">MPENNFPKLHNATWPGVVGKGENAEPPISFDTMLDMTAAAEVDGVKFDGVDLGLFEPHFDINMSDDDIKRLADKVAAKNLNIGSLVAPIWGGPAMGSKEDRAVFVDMVRKSCHIGQVLRDLGVRPYGIVRIDSASSPQEWEKNPVENSKLIVQTFQEACDVAADFGERLAAEGEICWGGMHSWRVMLQTLEAVNRPNMGFQADMAHTLLYLMGYNHPEDRVLPENFDWNDRATLTDALKTMTKALRPWTIDFHVAQNDGTVFGSGSHDKTGRHCQALDPNGKLDIAVDAGHWLRNENGELTKAFRHICWDGCMFPNEVMLKQQTWNDILATMIKVRQMHGWYEPEGAVVVYTI</sequence>